<evidence type="ECO:0000313" key="2">
    <source>
        <dbReference type="EMBL" id="KKS48360.1"/>
    </source>
</evidence>
<gene>
    <name evidence="2" type="ORF">UV12_C0001G0055</name>
</gene>
<feature type="transmembrane region" description="Helical" evidence="1">
    <location>
        <begin position="6"/>
        <end position="23"/>
    </location>
</feature>
<feature type="transmembrane region" description="Helical" evidence="1">
    <location>
        <begin position="162"/>
        <end position="180"/>
    </location>
</feature>
<feature type="transmembrane region" description="Helical" evidence="1">
    <location>
        <begin position="186"/>
        <end position="204"/>
    </location>
</feature>
<feature type="transmembrane region" description="Helical" evidence="1">
    <location>
        <begin position="35"/>
        <end position="55"/>
    </location>
</feature>
<dbReference type="InterPro" id="IPR046737">
    <property type="entry name" value="DUF6629"/>
</dbReference>
<evidence type="ECO:0000313" key="3">
    <source>
        <dbReference type="Proteomes" id="UP000034704"/>
    </source>
</evidence>
<proteinExistence type="predicted"/>
<dbReference type="EMBL" id="LCDG01000001">
    <property type="protein sequence ID" value="KKS48360.1"/>
    <property type="molecule type" value="Genomic_DNA"/>
</dbReference>
<sequence>MCFSVTASFVAGTALSAVGVVTIKKAKAKKELSFASIPLLFGVQQFVEGAVWLSFQYSAQIFNQIATYAYLGFAYVLWPIFVPLSVGLLETDSRRKKILYSFQFVGLAVGSYLFYFIVSNPVASQIVNKSIVYSMPGKYGVLLVGMYLLATCVSCLFSSHRMINILGVLIAVSFAITYRFYTVSYVSVWCFFAAVLSIAVYLYFRERDGTIAV</sequence>
<feature type="transmembrane region" description="Helical" evidence="1">
    <location>
        <begin position="67"/>
        <end position="86"/>
    </location>
</feature>
<dbReference type="Proteomes" id="UP000034704">
    <property type="component" value="Unassembled WGS sequence"/>
</dbReference>
<protein>
    <submittedName>
        <fullName evidence="2">Uncharacterized protein</fullName>
    </submittedName>
</protein>
<dbReference type="AlphaFoldDB" id="A0A0G0ZHZ7"/>
<keyword evidence="1" id="KW-0472">Membrane</keyword>
<reference evidence="2 3" key="1">
    <citation type="journal article" date="2015" name="Nature">
        <title>rRNA introns, odd ribosomes, and small enigmatic genomes across a large radiation of phyla.</title>
        <authorList>
            <person name="Brown C.T."/>
            <person name="Hug L.A."/>
            <person name="Thomas B.C."/>
            <person name="Sharon I."/>
            <person name="Castelle C.J."/>
            <person name="Singh A."/>
            <person name="Wilkins M.J."/>
            <person name="Williams K.H."/>
            <person name="Banfield J.F."/>
        </authorList>
    </citation>
    <scope>NUCLEOTIDE SEQUENCE [LARGE SCALE GENOMIC DNA]</scope>
</reference>
<feature type="transmembrane region" description="Helical" evidence="1">
    <location>
        <begin position="98"/>
        <end position="118"/>
    </location>
</feature>
<keyword evidence="1" id="KW-1133">Transmembrane helix</keyword>
<dbReference type="STRING" id="1618756.UV12_C0001G0055"/>
<accession>A0A0G0ZHZ7</accession>
<keyword evidence="1" id="KW-0812">Transmembrane</keyword>
<evidence type="ECO:0000256" key="1">
    <source>
        <dbReference type="SAM" id="Phobius"/>
    </source>
</evidence>
<feature type="transmembrane region" description="Helical" evidence="1">
    <location>
        <begin position="138"/>
        <end position="157"/>
    </location>
</feature>
<dbReference type="Pfam" id="PF20334">
    <property type="entry name" value="DUF6629"/>
    <property type="match status" value="1"/>
</dbReference>
<name>A0A0G0ZHZ7_9BACT</name>
<organism evidence="2 3">
    <name type="scientific">Candidatus Nomurabacteria bacterium GW2011_GWC2_42_20</name>
    <dbReference type="NCBI Taxonomy" id="1618756"/>
    <lineage>
        <taxon>Bacteria</taxon>
        <taxon>Candidatus Nomuraibacteriota</taxon>
    </lineage>
</organism>
<comment type="caution">
    <text evidence="2">The sequence shown here is derived from an EMBL/GenBank/DDBJ whole genome shotgun (WGS) entry which is preliminary data.</text>
</comment>